<evidence type="ECO:0008006" key="3">
    <source>
        <dbReference type="Google" id="ProtNLM"/>
    </source>
</evidence>
<dbReference type="SUPFAM" id="SSF53756">
    <property type="entry name" value="UDP-Glycosyltransferase/glycogen phosphorylase"/>
    <property type="match status" value="1"/>
</dbReference>
<dbReference type="PANTHER" id="PTHR37316">
    <property type="entry name" value="TEICHOIC ACID GLYCEROL-PHOSPHATE PRIMASE"/>
    <property type="match status" value="1"/>
</dbReference>
<dbReference type="AlphaFoldDB" id="A0A4R6BVH9"/>
<proteinExistence type="predicted"/>
<dbReference type="InterPro" id="IPR007554">
    <property type="entry name" value="Glycerophosphate_synth"/>
</dbReference>
<dbReference type="RefSeq" id="WP_133443313.1">
    <property type="nucleotide sequence ID" value="NZ_SCWB01000004.1"/>
</dbReference>
<accession>A0A4R6BVH9</accession>
<name>A0A4R6BVH9_9STAP</name>
<dbReference type="OrthoDB" id="9811865at2"/>
<dbReference type="InterPro" id="IPR051612">
    <property type="entry name" value="Teichoic_Acid_Biosynth"/>
</dbReference>
<comment type="caution">
    <text evidence="1">The sequence shown here is derived from an EMBL/GenBank/DDBJ whole genome shotgun (WGS) entry which is preliminary data.</text>
</comment>
<organism evidence="1 2">
    <name type="scientific">Macrococcus lamae</name>
    <dbReference type="NCBI Taxonomy" id="198484"/>
    <lineage>
        <taxon>Bacteria</taxon>
        <taxon>Bacillati</taxon>
        <taxon>Bacillota</taxon>
        <taxon>Bacilli</taxon>
        <taxon>Bacillales</taxon>
        <taxon>Staphylococcaceae</taxon>
        <taxon>Macrococcus</taxon>
    </lineage>
</organism>
<dbReference type="Pfam" id="PF04464">
    <property type="entry name" value="Glyphos_transf"/>
    <property type="match status" value="1"/>
</dbReference>
<gene>
    <name evidence="1" type="ORF">ERX29_03535</name>
</gene>
<dbReference type="GO" id="GO:0047355">
    <property type="term" value="F:CDP-glycerol glycerophosphotransferase activity"/>
    <property type="evidence" value="ECO:0007669"/>
    <property type="project" value="InterPro"/>
</dbReference>
<sequence length="340" mass="39790">MRKIIKRLYLTLIKIIDICYRPSINKDIVMLMTFKEDQSELLINLLTEHKVTVIYHPKYEDFIKSLNQNHLKSIPLSNKYIIQQVFAIKNARIILIDTYYLLLGSITKSSKQEVIQLWHASSALKLFGLEDKSIDLTDMKSIEQYLKVYHFTDSYIVAGDKMVNIFKRSLDAYEKNFMLTGLPRLTVNEQSRKNNSILFLPTYREYDLDEDEKLHEDDIQHLIIKAHPSDRNYASTSELPTKELMLASDIIITDYSSLAVEAAYYNKKVVFYVPDEAKYNEQRGLNNEYYSLSKGRKAYTIDQLKNILKTASIPEISDWTNYQSDDACQKLINYIKEQIK</sequence>
<evidence type="ECO:0000313" key="1">
    <source>
        <dbReference type="EMBL" id="TDM12408.1"/>
    </source>
</evidence>
<keyword evidence="2" id="KW-1185">Reference proteome</keyword>
<dbReference type="GO" id="GO:0016020">
    <property type="term" value="C:membrane"/>
    <property type="evidence" value="ECO:0007669"/>
    <property type="project" value="InterPro"/>
</dbReference>
<dbReference type="EMBL" id="SCWB01000004">
    <property type="protein sequence ID" value="TDM12408.1"/>
    <property type="molecule type" value="Genomic_DNA"/>
</dbReference>
<dbReference type="InterPro" id="IPR043148">
    <property type="entry name" value="TagF_C"/>
</dbReference>
<dbReference type="Proteomes" id="UP000294802">
    <property type="component" value="Unassembled WGS sequence"/>
</dbReference>
<dbReference type="Gene3D" id="3.40.50.12580">
    <property type="match status" value="1"/>
</dbReference>
<evidence type="ECO:0000313" key="2">
    <source>
        <dbReference type="Proteomes" id="UP000294802"/>
    </source>
</evidence>
<protein>
    <recommendedName>
        <fullName evidence="3">CDP-glycerol glycerophosphotransferase family protein</fullName>
    </recommendedName>
</protein>
<reference evidence="1 2" key="1">
    <citation type="submission" date="2019-01" db="EMBL/GenBank/DDBJ databases">
        <title>Draft genome sequences of the type strains of six Macrococcus species.</title>
        <authorList>
            <person name="Mazhar S."/>
            <person name="Altermann E."/>
            <person name="Hill C."/>
            <person name="Mcauliffe O."/>
        </authorList>
    </citation>
    <scope>NUCLEOTIDE SEQUENCE [LARGE SCALE GENOMIC DNA]</scope>
    <source>
        <strain evidence="1 2">CCM4815</strain>
    </source>
</reference>
<dbReference type="PANTHER" id="PTHR37316:SF1">
    <property type="entry name" value="TEICHOIC ACID GLYCEROL-PHOSPHATE PRIMASE"/>
    <property type="match status" value="1"/>
</dbReference>